<protein>
    <recommendedName>
        <fullName evidence="3">Rab-GAP TBC domain-containing protein</fullName>
    </recommendedName>
</protein>
<dbReference type="VEuPathDB" id="VectorBase:MDOMA2_004812"/>
<dbReference type="FunFam" id="1.10.472.80:FF:000008">
    <property type="entry name" value="TBC1 domain family member 10A"/>
    <property type="match status" value="1"/>
</dbReference>
<dbReference type="InterPro" id="IPR000195">
    <property type="entry name" value="Rab-GAP-TBC_dom"/>
</dbReference>
<feature type="region of interest" description="Disordered" evidence="2">
    <location>
        <begin position="482"/>
        <end position="502"/>
    </location>
</feature>
<reference evidence="4" key="1">
    <citation type="submission" date="2020-05" db="UniProtKB">
        <authorList>
            <consortium name="EnsemblMetazoa"/>
        </authorList>
    </citation>
    <scope>IDENTIFICATION</scope>
    <source>
        <strain evidence="4">Aabys</strain>
    </source>
</reference>
<feature type="domain" description="Rab-GAP TBC" evidence="3">
    <location>
        <begin position="77"/>
        <end position="265"/>
    </location>
</feature>
<dbReference type="VEuPathDB" id="VectorBase:MDOA010782"/>
<dbReference type="Pfam" id="PF00566">
    <property type="entry name" value="RabGAP-TBC"/>
    <property type="match status" value="1"/>
</dbReference>
<dbReference type="PANTHER" id="PTHR47219:SF4">
    <property type="entry name" value="TBC1 DOMAIN FAMILY MEMBER 10A"/>
    <property type="match status" value="1"/>
</dbReference>
<feature type="region of interest" description="Disordered" evidence="2">
    <location>
        <begin position="336"/>
        <end position="424"/>
    </location>
</feature>
<dbReference type="PROSITE" id="PS51257">
    <property type="entry name" value="PROKAR_LIPOPROTEIN"/>
    <property type="match status" value="1"/>
</dbReference>
<dbReference type="GO" id="GO:0005096">
    <property type="term" value="F:GTPase activator activity"/>
    <property type="evidence" value="ECO:0007669"/>
    <property type="project" value="UniProtKB-KW"/>
</dbReference>
<dbReference type="KEGG" id="mde:101894479"/>
<feature type="compositionally biased region" description="Low complexity" evidence="2">
    <location>
        <begin position="342"/>
        <end position="408"/>
    </location>
</feature>
<dbReference type="InterPro" id="IPR035969">
    <property type="entry name" value="Rab-GAP_TBC_sf"/>
</dbReference>
<proteinExistence type="predicted"/>
<feature type="compositionally biased region" description="Low complexity" evidence="2">
    <location>
        <begin position="415"/>
        <end position="424"/>
    </location>
</feature>
<dbReference type="SUPFAM" id="SSF47923">
    <property type="entry name" value="Ypt/Rab-GAP domain of gyp1p"/>
    <property type="match status" value="2"/>
</dbReference>
<accession>A0A1I8N288</accession>
<dbReference type="InterPro" id="IPR050302">
    <property type="entry name" value="Rab_GAP_TBC_domain"/>
</dbReference>
<evidence type="ECO:0000313" key="4">
    <source>
        <dbReference type="EnsemblMetazoa" id="MDOA010782-PA"/>
    </source>
</evidence>
<dbReference type="AlphaFoldDB" id="A0A1I8N288"/>
<evidence type="ECO:0000256" key="2">
    <source>
        <dbReference type="SAM" id="MobiDB-lite"/>
    </source>
</evidence>
<dbReference type="PANTHER" id="PTHR47219">
    <property type="entry name" value="RAB GTPASE-ACTIVATING PROTEIN 1-LIKE"/>
    <property type="match status" value="1"/>
</dbReference>
<keyword evidence="1" id="KW-0343">GTPase activation</keyword>
<dbReference type="GO" id="GO:0031267">
    <property type="term" value="F:small GTPase binding"/>
    <property type="evidence" value="ECO:0007669"/>
    <property type="project" value="TreeGrafter"/>
</dbReference>
<dbReference type="STRING" id="7370.A0A1I8N288"/>
<dbReference type="PROSITE" id="PS50086">
    <property type="entry name" value="TBC_RABGAP"/>
    <property type="match status" value="1"/>
</dbReference>
<gene>
    <name evidence="4" type="primary">101894479</name>
</gene>
<dbReference type="FunFam" id="1.10.10.750:FF:000001">
    <property type="entry name" value="TBC1 domain family member 10A"/>
    <property type="match status" value="1"/>
</dbReference>
<evidence type="ECO:0000256" key="1">
    <source>
        <dbReference type="ARBA" id="ARBA00022468"/>
    </source>
</evidence>
<dbReference type="FunFam" id="1.10.8.270:FF:000007">
    <property type="entry name" value="TBC1 domain family member 10A"/>
    <property type="match status" value="1"/>
</dbReference>
<dbReference type="EnsemblMetazoa" id="MDOA010782-RA">
    <property type="protein sequence ID" value="MDOA010782-PA"/>
    <property type="gene ID" value="MDOA010782"/>
</dbReference>
<dbReference type="eggNOG" id="KOG2221">
    <property type="taxonomic scope" value="Eukaryota"/>
</dbReference>
<organism evidence="4">
    <name type="scientific">Musca domestica</name>
    <name type="common">House fly</name>
    <dbReference type="NCBI Taxonomy" id="7370"/>
    <lineage>
        <taxon>Eukaryota</taxon>
        <taxon>Metazoa</taxon>
        <taxon>Ecdysozoa</taxon>
        <taxon>Arthropoda</taxon>
        <taxon>Hexapoda</taxon>
        <taxon>Insecta</taxon>
        <taxon>Pterygota</taxon>
        <taxon>Neoptera</taxon>
        <taxon>Endopterygota</taxon>
        <taxon>Diptera</taxon>
        <taxon>Brachycera</taxon>
        <taxon>Muscomorpha</taxon>
        <taxon>Muscoidea</taxon>
        <taxon>Muscidae</taxon>
        <taxon>Musca</taxon>
    </lineage>
</organism>
<dbReference type="Gene3D" id="1.10.8.270">
    <property type="entry name" value="putative rabgap domain of human tbc1 domain family member 14 like domains"/>
    <property type="match status" value="1"/>
</dbReference>
<evidence type="ECO:0000259" key="3">
    <source>
        <dbReference type="PROSITE" id="PS50086"/>
    </source>
</evidence>
<dbReference type="Gene3D" id="1.10.10.750">
    <property type="entry name" value="Ypt/Rab-GAP domain of gyp1p, domain 1"/>
    <property type="match status" value="1"/>
</dbReference>
<dbReference type="Gene3D" id="1.10.472.80">
    <property type="entry name" value="Ypt/Rab-GAP domain of gyp1p, domain 3"/>
    <property type="match status" value="1"/>
</dbReference>
<dbReference type="RefSeq" id="XP_005178327.2">
    <property type="nucleotide sequence ID" value="XM_005178270.4"/>
</dbReference>
<dbReference type="GO" id="GO:0005886">
    <property type="term" value="C:plasma membrane"/>
    <property type="evidence" value="ECO:0007669"/>
    <property type="project" value="UniProtKB-ARBA"/>
</dbReference>
<sequence>MATSPRSADTISLCSTVSSCPDRNGFYGGFQRTDKPKEPLSKAQIIAREKKWLYMLDNWSLYMSKNYKKIRDRCRKGIPKSIRPRAWFFLSGAYLLKKKHPNLYAELLEKPGNPHVIEEIKKDKHRQFPFHEMFLDEDKVGQIELFNVLKAYSIYNPKVGFCQAQAPIAAFLLMHLPAEDAFWVFVSVCDVYLEDYFITGLEVLQNDAGILEGLLKKTCPPVYRHLQKHRVEPLLYMTDWFLCAMTRTLPWETLLRVWDCFLAEGIRVIFKVALVILGASLNSHKVRKQCNGLCETLEVLRSPPDNVLDEDFIINHMQRLNLRVEDFQIEHTRQKARRAKQKALQEAQAAAAAPRAASSSSTTTAATSYVPVAASTTPTTTMTRSASNSQNNTFSRPSRTTSPTNITSGSVTVVNIGGSDDNSISSSTATAGATAAMAYEYSNGGVATSSNGAGAMGGGAHVIVATTTTSTTTKFDGVYGANGNTNSNGNGSVSVTTNSYHT</sequence>
<dbReference type="SMART" id="SM00164">
    <property type="entry name" value="TBC"/>
    <property type="match status" value="1"/>
</dbReference>
<dbReference type="OrthoDB" id="159449at2759"/>
<name>A0A1I8N288_MUSDO</name>